<keyword evidence="12" id="KW-1185">Reference proteome</keyword>
<evidence type="ECO:0000256" key="2">
    <source>
        <dbReference type="ARBA" id="ARBA00010663"/>
    </source>
</evidence>
<accession>A0ABP1S831</accession>
<evidence type="ECO:0000256" key="3">
    <source>
        <dbReference type="ARBA" id="ARBA00022692"/>
    </source>
</evidence>
<comment type="similarity">
    <text evidence="2">Belongs to the G-protein coupled receptor 1 family.</text>
</comment>
<organism evidence="11 12">
    <name type="scientific">Orchesella dallaii</name>
    <dbReference type="NCBI Taxonomy" id="48710"/>
    <lineage>
        <taxon>Eukaryota</taxon>
        <taxon>Metazoa</taxon>
        <taxon>Ecdysozoa</taxon>
        <taxon>Arthropoda</taxon>
        <taxon>Hexapoda</taxon>
        <taxon>Collembola</taxon>
        <taxon>Entomobryomorpha</taxon>
        <taxon>Entomobryoidea</taxon>
        <taxon>Orchesellidae</taxon>
        <taxon>Orchesellinae</taxon>
        <taxon>Orchesella</taxon>
    </lineage>
</organism>
<sequence length="364" mass="41766">MMSSETNLNENLSNDDKDEGFVNLFAKILILGAGFYILMIVGLSCNGVVLYVVCRFRKTNTVTSLFIGNLAVSNIILLFCLVPDLISYTYTPWDLGWFSCKGVQYIKGVATCASAYSVVAISLKRWVTVCHPFMSTITKKQVTVILIVIWIISCFVSLPRLAYFITLKVDANGETVICIEKWPESIQIWQKYNYLAGSFVISYLIPLTTISVCNIGIWYQLYVRGLDQSHSGERRMNMFYQKLKPAVTGMLLAIVLTFGLTWLPHQVSALRWEFRMNTLFEFEAGRISFRSMFAEWLAWSNCITSPLLYTLFDKKFIKCLDTLSRCQEVYPSRVTRRHDTRRKRQPIVHKVPIQNPKLSKHKSS</sequence>
<dbReference type="Pfam" id="PF00001">
    <property type="entry name" value="7tm_1"/>
    <property type="match status" value="1"/>
</dbReference>
<evidence type="ECO:0000313" key="12">
    <source>
        <dbReference type="Proteomes" id="UP001642540"/>
    </source>
</evidence>
<dbReference type="Gene3D" id="1.20.1070.10">
    <property type="entry name" value="Rhodopsin 7-helix transmembrane proteins"/>
    <property type="match status" value="1"/>
</dbReference>
<feature type="transmembrane region" description="Helical" evidence="9">
    <location>
        <begin position="243"/>
        <end position="263"/>
    </location>
</feature>
<evidence type="ECO:0000256" key="4">
    <source>
        <dbReference type="ARBA" id="ARBA00022989"/>
    </source>
</evidence>
<gene>
    <name evidence="11" type="ORF">ODALV1_LOCUS30579</name>
</gene>
<keyword evidence="7" id="KW-0675">Receptor</keyword>
<evidence type="ECO:0000256" key="5">
    <source>
        <dbReference type="ARBA" id="ARBA00023040"/>
    </source>
</evidence>
<dbReference type="EMBL" id="CAXLJM020000164">
    <property type="protein sequence ID" value="CAL8145725.1"/>
    <property type="molecule type" value="Genomic_DNA"/>
</dbReference>
<keyword evidence="5" id="KW-0297">G-protein coupled receptor</keyword>
<evidence type="ECO:0000256" key="7">
    <source>
        <dbReference type="ARBA" id="ARBA00023170"/>
    </source>
</evidence>
<dbReference type="InterPro" id="IPR000276">
    <property type="entry name" value="GPCR_Rhodpsn"/>
</dbReference>
<feature type="domain" description="G-protein coupled receptors family 1 profile" evidence="10">
    <location>
        <begin position="45"/>
        <end position="309"/>
    </location>
</feature>
<reference evidence="11 12" key="1">
    <citation type="submission" date="2024-08" db="EMBL/GenBank/DDBJ databases">
        <authorList>
            <person name="Cucini C."/>
            <person name="Frati F."/>
        </authorList>
    </citation>
    <scope>NUCLEOTIDE SEQUENCE [LARGE SCALE GENOMIC DNA]</scope>
</reference>
<comment type="caution">
    <text evidence="11">The sequence shown here is derived from an EMBL/GenBank/DDBJ whole genome shotgun (WGS) entry which is preliminary data.</text>
</comment>
<feature type="transmembrane region" description="Helical" evidence="9">
    <location>
        <begin position="144"/>
        <end position="165"/>
    </location>
</feature>
<evidence type="ECO:0000259" key="10">
    <source>
        <dbReference type="PROSITE" id="PS50262"/>
    </source>
</evidence>
<dbReference type="SUPFAM" id="SSF81321">
    <property type="entry name" value="Family A G protein-coupled receptor-like"/>
    <property type="match status" value="1"/>
</dbReference>
<dbReference type="Proteomes" id="UP001642540">
    <property type="component" value="Unassembled WGS sequence"/>
</dbReference>
<comment type="subcellular location">
    <subcellularLocation>
        <location evidence="1">Membrane</location>
        <topology evidence="1">Multi-pass membrane protein</topology>
    </subcellularLocation>
</comment>
<evidence type="ECO:0000256" key="6">
    <source>
        <dbReference type="ARBA" id="ARBA00023136"/>
    </source>
</evidence>
<evidence type="ECO:0000256" key="8">
    <source>
        <dbReference type="ARBA" id="ARBA00023224"/>
    </source>
</evidence>
<keyword evidence="8" id="KW-0807">Transducer</keyword>
<feature type="transmembrane region" description="Helical" evidence="9">
    <location>
        <begin position="20"/>
        <end position="53"/>
    </location>
</feature>
<protein>
    <recommendedName>
        <fullName evidence="10">G-protein coupled receptors family 1 profile domain-containing protein</fullName>
    </recommendedName>
</protein>
<keyword evidence="3 9" id="KW-0812">Transmembrane</keyword>
<dbReference type="PANTHER" id="PTHR45695">
    <property type="entry name" value="LEUCOKININ RECEPTOR-RELATED"/>
    <property type="match status" value="1"/>
</dbReference>
<dbReference type="PROSITE" id="PS50262">
    <property type="entry name" value="G_PROTEIN_RECEP_F1_2"/>
    <property type="match status" value="1"/>
</dbReference>
<keyword evidence="6 9" id="KW-0472">Membrane</keyword>
<dbReference type="PANTHER" id="PTHR45695:SF9">
    <property type="entry name" value="LEUCOKININ RECEPTOR"/>
    <property type="match status" value="1"/>
</dbReference>
<proteinExistence type="inferred from homology"/>
<dbReference type="InterPro" id="IPR017452">
    <property type="entry name" value="GPCR_Rhodpsn_7TM"/>
</dbReference>
<feature type="transmembrane region" description="Helical" evidence="9">
    <location>
        <begin position="65"/>
        <end position="90"/>
    </location>
</feature>
<keyword evidence="4 9" id="KW-1133">Transmembrane helix</keyword>
<evidence type="ECO:0000256" key="1">
    <source>
        <dbReference type="ARBA" id="ARBA00004141"/>
    </source>
</evidence>
<feature type="transmembrane region" description="Helical" evidence="9">
    <location>
        <begin position="102"/>
        <end position="123"/>
    </location>
</feature>
<evidence type="ECO:0000313" key="11">
    <source>
        <dbReference type="EMBL" id="CAL8145725.1"/>
    </source>
</evidence>
<evidence type="ECO:0000256" key="9">
    <source>
        <dbReference type="SAM" id="Phobius"/>
    </source>
</evidence>
<feature type="transmembrane region" description="Helical" evidence="9">
    <location>
        <begin position="200"/>
        <end position="222"/>
    </location>
</feature>
<name>A0ABP1S831_9HEXA</name>
<dbReference type="PRINTS" id="PR00237">
    <property type="entry name" value="GPCRRHODOPSN"/>
</dbReference>